<accession>A0A951ULF1</accession>
<organism evidence="1 2">
    <name type="scientific">Drouetiella hepatica Uher 2000/2452</name>
    <dbReference type="NCBI Taxonomy" id="904376"/>
    <lineage>
        <taxon>Bacteria</taxon>
        <taxon>Bacillati</taxon>
        <taxon>Cyanobacteriota</taxon>
        <taxon>Cyanophyceae</taxon>
        <taxon>Oculatellales</taxon>
        <taxon>Oculatellaceae</taxon>
        <taxon>Drouetiella</taxon>
    </lineage>
</organism>
<dbReference type="GO" id="GO:0007165">
    <property type="term" value="P:signal transduction"/>
    <property type="evidence" value="ECO:0007669"/>
    <property type="project" value="InterPro"/>
</dbReference>
<sequence>MKSMPTVTAPPQSPSIAKPDFHKAIAFRIHNHWLALPPATVLRVIHKTALTQGMGSTQLVYLGNQPLQVLDLRPMLAALGSSSADASSTAGRFFVIAASGKTLSAIAVDQPPILAELPVASTHAVPPAQYKAMGGIASHVVIVPQLGMVFLLNLSSI</sequence>
<evidence type="ECO:0008006" key="3">
    <source>
        <dbReference type="Google" id="ProtNLM"/>
    </source>
</evidence>
<dbReference type="InterPro" id="IPR036061">
    <property type="entry name" value="CheW-like_dom_sf"/>
</dbReference>
<proteinExistence type="predicted"/>
<reference evidence="1" key="2">
    <citation type="journal article" date="2022" name="Microbiol. Resour. Announc.">
        <title>Metagenome Sequencing to Explore Phylogenomics of Terrestrial Cyanobacteria.</title>
        <authorList>
            <person name="Ward R.D."/>
            <person name="Stajich J.E."/>
            <person name="Johansen J.R."/>
            <person name="Huntemann M."/>
            <person name="Clum A."/>
            <person name="Foster B."/>
            <person name="Foster B."/>
            <person name="Roux S."/>
            <person name="Palaniappan K."/>
            <person name="Varghese N."/>
            <person name="Mukherjee S."/>
            <person name="Reddy T.B.K."/>
            <person name="Daum C."/>
            <person name="Copeland A."/>
            <person name="Chen I.A."/>
            <person name="Ivanova N.N."/>
            <person name="Kyrpides N.C."/>
            <person name="Shapiro N."/>
            <person name="Eloe-Fadrosh E.A."/>
            <person name="Pietrasiak N."/>
        </authorList>
    </citation>
    <scope>NUCLEOTIDE SEQUENCE</scope>
    <source>
        <strain evidence="1">UHER 2000/2452</strain>
    </source>
</reference>
<protein>
    <recommendedName>
        <fullName evidence="3">CheW-like domain-containing protein</fullName>
    </recommendedName>
</protein>
<comment type="caution">
    <text evidence="1">The sequence shown here is derived from an EMBL/GenBank/DDBJ whole genome shotgun (WGS) entry which is preliminary data.</text>
</comment>
<dbReference type="SUPFAM" id="SSF50341">
    <property type="entry name" value="CheW-like"/>
    <property type="match status" value="1"/>
</dbReference>
<evidence type="ECO:0000313" key="1">
    <source>
        <dbReference type="EMBL" id="MBW4658686.1"/>
    </source>
</evidence>
<dbReference type="Proteomes" id="UP000757435">
    <property type="component" value="Unassembled WGS sequence"/>
</dbReference>
<dbReference type="GO" id="GO:0006935">
    <property type="term" value="P:chemotaxis"/>
    <property type="evidence" value="ECO:0007669"/>
    <property type="project" value="InterPro"/>
</dbReference>
<evidence type="ECO:0000313" key="2">
    <source>
        <dbReference type="Proteomes" id="UP000757435"/>
    </source>
</evidence>
<name>A0A951ULF1_9CYAN</name>
<reference evidence="1" key="1">
    <citation type="submission" date="2021-05" db="EMBL/GenBank/DDBJ databases">
        <authorList>
            <person name="Pietrasiak N."/>
            <person name="Ward R."/>
            <person name="Stajich J.E."/>
            <person name="Kurbessoian T."/>
        </authorList>
    </citation>
    <scope>NUCLEOTIDE SEQUENCE</scope>
    <source>
        <strain evidence="1">UHER 2000/2452</strain>
    </source>
</reference>
<dbReference type="EMBL" id="JAHHHD010000006">
    <property type="protein sequence ID" value="MBW4658686.1"/>
    <property type="molecule type" value="Genomic_DNA"/>
</dbReference>
<gene>
    <name evidence="1" type="ORF">KME15_08430</name>
</gene>
<dbReference type="AlphaFoldDB" id="A0A951ULF1"/>